<dbReference type="eggNOG" id="COG3964">
    <property type="taxonomic scope" value="Bacteria"/>
</dbReference>
<dbReference type="GO" id="GO:0019213">
    <property type="term" value="F:deacetylase activity"/>
    <property type="evidence" value="ECO:0007669"/>
    <property type="project" value="InterPro"/>
</dbReference>
<accession>B0P5V0</accession>
<feature type="binding site" evidence="1">
    <location>
        <position position="200"/>
    </location>
    <ligand>
        <name>Zn(2+)</name>
        <dbReference type="ChEBI" id="CHEBI:29105"/>
        <label>2</label>
    </ligand>
</feature>
<dbReference type="GO" id="GO:0016810">
    <property type="term" value="F:hydrolase activity, acting on carbon-nitrogen (but not peptide) bonds"/>
    <property type="evidence" value="ECO:0007669"/>
    <property type="project" value="InterPro"/>
</dbReference>
<reference evidence="4" key="1">
    <citation type="submission" date="2007-11" db="EMBL/GenBank/DDBJ databases">
        <authorList>
            <person name="Fulton L."/>
            <person name="Clifton S."/>
            <person name="Fulton B."/>
            <person name="Xu J."/>
            <person name="Minx P."/>
            <person name="Pepin K.H."/>
            <person name="Johnson M."/>
            <person name="Thiruvilangam P."/>
            <person name="Bhonagiri V."/>
            <person name="Nash W.E."/>
            <person name="Mardis E.R."/>
            <person name="Wilson R.K."/>
        </authorList>
    </citation>
    <scope>NUCLEOTIDE SEQUENCE [LARGE SCALE GENOMIC DNA]</scope>
    <source>
        <strain evidence="4">DSM 17241</strain>
    </source>
</reference>
<dbReference type="NCBIfam" id="NF006689">
    <property type="entry name" value="PRK09237.1"/>
    <property type="match status" value="1"/>
</dbReference>
<evidence type="ECO:0000313" key="5">
    <source>
        <dbReference type="Proteomes" id="UP000003803"/>
    </source>
</evidence>
<feature type="binding site" evidence="1">
    <location>
        <position position="75"/>
    </location>
    <ligand>
        <name>Zn(2+)</name>
        <dbReference type="ChEBI" id="CHEBI:29105"/>
        <label>1</label>
    </ligand>
</feature>
<feature type="binding site" description="via carbamate group" evidence="1">
    <location>
        <position position="167"/>
    </location>
    <ligand>
        <name>Zn(2+)</name>
        <dbReference type="ChEBI" id="CHEBI:29105"/>
        <label>1</label>
    </ligand>
</feature>
<keyword evidence="1" id="KW-0479">Metal-binding</keyword>
<proteinExistence type="predicted"/>
<feature type="site" description="Transition state stabilizer" evidence="3">
    <location>
        <position position="169"/>
    </location>
</feature>
<keyword evidence="1" id="KW-0862">Zinc</keyword>
<dbReference type="EMBL" id="ABGD02000003">
    <property type="protein sequence ID" value="EDS13107.1"/>
    <property type="molecule type" value="Genomic_DNA"/>
</dbReference>
<feature type="binding site" evidence="1">
    <location>
        <position position="73"/>
    </location>
    <ligand>
        <name>Zn(2+)</name>
        <dbReference type="ChEBI" id="CHEBI:29105"/>
        <label>1</label>
    </ligand>
</feature>
<dbReference type="InterPro" id="IPR032466">
    <property type="entry name" value="Metal_Hydrolase"/>
</dbReference>
<comment type="caution">
    <text evidence="4">The sequence shown here is derived from an EMBL/GenBank/DDBJ whole genome shotgun (WGS) entry which is preliminary data.</text>
</comment>
<dbReference type="SUPFAM" id="SSF51556">
    <property type="entry name" value="Metallo-dependent hydrolases"/>
    <property type="match status" value="1"/>
</dbReference>
<dbReference type="HOGENOM" id="CLU_036699_2_0_9"/>
<dbReference type="InterPro" id="IPR020043">
    <property type="entry name" value="Deacetylase_Atu3266-like"/>
</dbReference>
<feature type="binding site" evidence="1">
    <location>
        <position position="223"/>
    </location>
    <ligand>
        <name>Zn(2+)</name>
        <dbReference type="ChEBI" id="CHEBI:29105"/>
        <label>2</label>
    </ligand>
</feature>
<keyword evidence="5" id="KW-1185">Reference proteome</keyword>
<name>B0P5V0_9FIRM</name>
<protein>
    <submittedName>
        <fullName evidence="4">Amidohydrolase family protein</fullName>
    </submittedName>
</protein>
<dbReference type="Proteomes" id="UP000003803">
    <property type="component" value="Unassembled WGS sequence"/>
</dbReference>
<dbReference type="Gene3D" id="2.30.40.10">
    <property type="entry name" value="Urease, subunit C, domain 1"/>
    <property type="match status" value="1"/>
</dbReference>
<evidence type="ECO:0000256" key="2">
    <source>
        <dbReference type="PIRSR" id="PIRSR039004-2"/>
    </source>
</evidence>
<dbReference type="PANTHER" id="PTHR42717">
    <property type="entry name" value="DIHYDROOROTASE-RELATED"/>
    <property type="match status" value="1"/>
</dbReference>
<dbReference type="Pfam" id="PF22647">
    <property type="entry name" value="EF_0837-like_N"/>
    <property type="match status" value="1"/>
</dbReference>
<dbReference type="GO" id="GO:0046872">
    <property type="term" value="F:metal ion binding"/>
    <property type="evidence" value="ECO:0007669"/>
    <property type="project" value="UniProtKB-KW"/>
</dbReference>
<feature type="binding site" description="via carbamate group" evidence="1">
    <location>
        <position position="167"/>
    </location>
    <ligand>
        <name>Zn(2+)</name>
        <dbReference type="ChEBI" id="CHEBI:29105"/>
        <label>2</label>
    </ligand>
</feature>
<organism evidence="4 5">
    <name type="scientific">Anaerotruncus colihominis DSM 17241</name>
    <dbReference type="NCBI Taxonomy" id="445972"/>
    <lineage>
        <taxon>Bacteria</taxon>
        <taxon>Bacillati</taxon>
        <taxon>Bacillota</taxon>
        <taxon>Clostridia</taxon>
        <taxon>Eubacteriales</taxon>
        <taxon>Oscillospiraceae</taxon>
        <taxon>Anaerotruncus</taxon>
    </lineage>
</organism>
<dbReference type="Gene3D" id="3.20.20.140">
    <property type="entry name" value="Metal-dependent hydrolases"/>
    <property type="match status" value="1"/>
</dbReference>
<feature type="binding site" evidence="1">
    <location>
        <position position="282"/>
    </location>
    <ligand>
        <name>Zn(2+)</name>
        <dbReference type="ChEBI" id="CHEBI:29105"/>
        <label>1</label>
    </ligand>
</feature>
<dbReference type="InterPro" id="IPR011059">
    <property type="entry name" value="Metal-dep_hydrolase_composite"/>
</dbReference>
<dbReference type="SUPFAM" id="SSF51338">
    <property type="entry name" value="Composite domain of metallo-dependent hydrolases"/>
    <property type="match status" value="1"/>
</dbReference>
<evidence type="ECO:0000256" key="1">
    <source>
        <dbReference type="PIRSR" id="PIRSR039004-1"/>
    </source>
</evidence>
<sequence>MIIGKGRFYLMDRILLTGGKLLDKSEGLLMAEKDILLSGGKIEKIAGQIRVEPDMKVMNLGGRIVSPGFIDIHTHVFPGSHLGVEPDSIGVPFGVTTICDAGTAGPENIEEFIENYIKPSKTRIFSEMHFSRKGLFIKPEADDPSKWDLDLAEEAYRKHKDYIVAIKARASNSTVGKLGIGPIKEAKKLAVRCGLPLYIHIGNPLPYIEEILAVMEKGDMITHSFHGKINGLLENGKIKPEVQAARDRGVFFDVGHGVASFNFNTARAAFSLGVIPDIVSTDLHIKNINGPVFSLPLTMDKMLALGISLEDCVEKVTAAPAAIFSMKGLGKLKEGYTADITVFHMEEGNYEYHDADGNDLIGHTSIHPDCAIVGGVVEMLKF</sequence>
<dbReference type="AlphaFoldDB" id="B0P5V0"/>
<evidence type="ECO:0000313" key="4">
    <source>
        <dbReference type="EMBL" id="EDS13107.1"/>
    </source>
</evidence>
<evidence type="ECO:0000256" key="3">
    <source>
        <dbReference type="PIRSR" id="PIRSR039004-3"/>
    </source>
</evidence>
<reference evidence="4" key="2">
    <citation type="submission" date="2013-09" db="EMBL/GenBank/DDBJ databases">
        <title>Draft genome sequence of Anaerotruncus colihominis(DSM 17241).</title>
        <authorList>
            <person name="Sudarsanam P."/>
            <person name="Ley R."/>
            <person name="Guruge J."/>
            <person name="Turnbaugh P.J."/>
            <person name="Mahowald M."/>
            <person name="Liep D."/>
            <person name="Gordon J."/>
        </authorList>
    </citation>
    <scope>NUCLEOTIDE SEQUENCE</scope>
    <source>
        <strain evidence="4">DSM 17241</strain>
    </source>
</reference>
<gene>
    <name evidence="4" type="ORF">ANACOL_00122</name>
</gene>
<dbReference type="PANTHER" id="PTHR42717:SF1">
    <property type="entry name" value="IMIDAZOLONEPROPIONASE AND RELATED AMIDOHYDROLASES"/>
    <property type="match status" value="1"/>
</dbReference>
<feature type="modified residue" description="N6-carboxylysine" evidence="2">
    <location>
        <position position="167"/>
    </location>
</feature>
<dbReference type="PIRSF" id="PIRSF039004">
    <property type="entry name" value="ADE_EF_0837"/>
    <property type="match status" value="1"/>
</dbReference>